<proteinExistence type="predicted"/>
<sequence length="229" mass="25084">MAGPPEKSDGAFRTIREVADWLGVPTHVLRFWESKFEQIAPVKGAGGRRYYRPEDMRLLGGIKVMLHDQGLTIRGVSQKIDDDGLDAVTRLSPNLDGDDPTSGRTRRVIRPDDSRRKADERVGPFEREPDEDTLPQPTDPASETMQPDAPADTEQLGDAPIDAPQPGVDPADTAYRTEPPPPQPDAPKPALAPLAVLRPGHGRQLRRIVRRLRGLIDDVEAELSSGGNS</sequence>
<feature type="compositionally biased region" description="Low complexity" evidence="1">
    <location>
        <begin position="188"/>
        <end position="199"/>
    </location>
</feature>
<protein>
    <submittedName>
        <fullName evidence="3">MerR family regulatory protein</fullName>
    </submittedName>
</protein>
<dbReference type="GO" id="GO:0006355">
    <property type="term" value="P:regulation of DNA-templated transcription"/>
    <property type="evidence" value="ECO:0007669"/>
    <property type="project" value="InterPro"/>
</dbReference>
<organism evidence="3 4">
    <name type="scientific">Jannaschia rubra</name>
    <dbReference type="NCBI Taxonomy" id="282197"/>
    <lineage>
        <taxon>Bacteria</taxon>
        <taxon>Pseudomonadati</taxon>
        <taxon>Pseudomonadota</taxon>
        <taxon>Alphaproteobacteria</taxon>
        <taxon>Rhodobacterales</taxon>
        <taxon>Roseobacteraceae</taxon>
        <taxon>Jannaschia</taxon>
    </lineage>
</organism>
<dbReference type="PROSITE" id="PS50937">
    <property type="entry name" value="HTH_MERR_2"/>
    <property type="match status" value="1"/>
</dbReference>
<accession>A0A0M6XPF6</accession>
<dbReference type="EMBL" id="CXPG01000017">
    <property type="protein sequence ID" value="CTQ33040.1"/>
    <property type="molecule type" value="Genomic_DNA"/>
</dbReference>
<dbReference type="AlphaFoldDB" id="A0A0M6XPF6"/>
<feature type="compositionally biased region" description="Pro residues" evidence="1">
    <location>
        <begin position="178"/>
        <end position="187"/>
    </location>
</feature>
<keyword evidence="4" id="KW-1185">Reference proteome</keyword>
<dbReference type="SUPFAM" id="SSF46955">
    <property type="entry name" value="Putative DNA-binding domain"/>
    <property type="match status" value="1"/>
</dbReference>
<dbReference type="SMART" id="SM00422">
    <property type="entry name" value="HTH_MERR"/>
    <property type="match status" value="1"/>
</dbReference>
<evidence type="ECO:0000313" key="4">
    <source>
        <dbReference type="Proteomes" id="UP000048908"/>
    </source>
</evidence>
<dbReference type="OrthoDB" id="9810140at2"/>
<evidence type="ECO:0000259" key="2">
    <source>
        <dbReference type="PROSITE" id="PS50937"/>
    </source>
</evidence>
<gene>
    <name evidence="3" type="ORF">JAN5088_01816</name>
</gene>
<evidence type="ECO:0000256" key="1">
    <source>
        <dbReference type="SAM" id="MobiDB-lite"/>
    </source>
</evidence>
<dbReference type="CDD" id="cd04765">
    <property type="entry name" value="HTH_MlrA-like_sg2"/>
    <property type="match status" value="1"/>
</dbReference>
<feature type="compositionally biased region" description="Polar residues" evidence="1">
    <location>
        <begin position="135"/>
        <end position="145"/>
    </location>
</feature>
<dbReference type="GO" id="GO:0003677">
    <property type="term" value="F:DNA binding"/>
    <property type="evidence" value="ECO:0007669"/>
    <property type="project" value="InterPro"/>
</dbReference>
<dbReference type="Pfam" id="PF13411">
    <property type="entry name" value="MerR_1"/>
    <property type="match status" value="1"/>
</dbReference>
<dbReference type="RefSeq" id="WP_074962648.1">
    <property type="nucleotide sequence ID" value="NZ_CXPG01000017.1"/>
</dbReference>
<dbReference type="InterPro" id="IPR009061">
    <property type="entry name" value="DNA-bd_dom_put_sf"/>
</dbReference>
<evidence type="ECO:0000313" key="3">
    <source>
        <dbReference type="EMBL" id="CTQ33040.1"/>
    </source>
</evidence>
<dbReference type="Proteomes" id="UP000048908">
    <property type="component" value="Unassembled WGS sequence"/>
</dbReference>
<feature type="compositionally biased region" description="Basic and acidic residues" evidence="1">
    <location>
        <begin position="109"/>
        <end position="127"/>
    </location>
</feature>
<feature type="domain" description="HTH merR-type" evidence="2">
    <location>
        <begin position="14"/>
        <end position="82"/>
    </location>
</feature>
<feature type="region of interest" description="Disordered" evidence="1">
    <location>
        <begin position="89"/>
        <end position="202"/>
    </location>
</feature>
<name>A0A0M6XPF6_9RHOB</name>
<reference evidence="3 4" key="1">
    <citation type="submission" date="2015-07" db="EMBL/GenBank/DDBJ databases">
        <authorList>
            <person name="Noorani M."/>
        </authorList>
    </citation>
    <scope>NUCLEOTIDE SEQUENCE [LARGE SCALE GENOMIC DNA]</scope>
    <source>
        <strain evidence="3 4">CECT 5088</strain>
    </source>
</reference>
<dbReference type="STRING" id="282197.SAMN04488517_10712"/>
<dbReference type="Gene3D" id="1.10.1660.10">
    <property type="match status" value="1"/>
</dbReference>
<dbReference type="InterPro" id="IPR000551">
    <property type="entry name" value="MerR-type_HTH_dom"/>
</dbReference>